<keyword evidence="8" id="KW-0472">Membrane</keyword>
<evidence type="ECO:0000256" key="4">
    <source>
        <dbReference type="ARBA" id="ARBA00013040"/>
    </source>
</evidence>
<comment type="catalytic activity">
    <reaction evidence="10">
        <text>1D-myo-inositol 1,2,5,6-tetrakisphosphate + H2O = 1D-myo-inositol 1,2,6-trisphosphate + phosphate</text>
        <dbReference type="Rhea" id="RHEA:77119"/>
        <dbReference type="ChEBI" id="CHEBI:15377"/>
        <dbReference type="ChEBI" id="CHEBI:43474"/>
        <dbReference type="ChEBI" id="CHEBI:195535"/>
        <dbReference type="ChEBI" id="CHEBI:195537"/>
        <dbReference type="EC" id="3.1.3.62"/>
    </reaction>
    <physiologicalReaction direction="left-to-right" evidence="10">
        <dbReference type="Rhea" id="RHEA:77120"/>
    </physiologicalReaction>
</comment>
<dbReference type="EC" id="3.1.3.62" evidence="4"/>
<dbReference type="EMBL" id="BSXW01000009">
    <property type="protein sequence ID" value="GMF09333.1"/>
    <property type="molecule type" value="Genomic_DNA"/>
</dbReference>
<dbReference type="SUPFAM" id="SSF53254">
    <property type="entry name" value="Phosphoglycerate mutase-like"/>
    <property type="match status" value="1"/>
</dbReference>
<organism evidence="14 15">
    <name type="scientific">Phytophthora lilii</name>
    <dbReference type="NCBI Taxonomy" id="2077276"/>
    <lineage>
        <taxon>Eukaryota</taxon>
        <taxon>Sar</taxon>
        <taxon>Stramenopiles</taxon>
        <taxon>Oomycota</taxon>
        <taxon>Peronosporomycetes</taxon>
        <taxon>Peronosporales</taxon>
        <taxon>Peronosporaceae</taxon>
        <taxon>Phytophthora</taxon>
    </lineage>
</organism>
<comment type="similarity">
    <text evidence="2">Belongs to the histidine acid phosphatase family. MINPP1 subfamily.</text>
</comment>
<evidence type="ECO:0000256" key="13">
    <source>
        <dbReference type="ARBA" id="ARBA00043832"/>
    </source>
</evidence>
<evidence type="ECO:0000256" key="2">
    <source>
        <dbReference type="ARBA" id="ARBA00008422"/>
    </source>
</evidence>
<dbReference type="InterPro" id="IPR000560">
    <property type="entry name" value="His_Pase_clade-2"/>
</dbReference>
<evidence type="ECO:0000256" key="5">
    <source>
        <dbReference type="ARBA" id="ARBA00018097"/>
    </source>
</evidence>
<keyword evidence="7" id="KW-0378">Hydrolase</keyword>
<comment type="catalytic activity">
    <reaction evidence="12">
        <text>1D-myo-inositol hexakisphosphate + H2O = 1D-myo-inositol 1,2,4,5,6-pentakisphosphate + phosphate</text>
        <dbReference type="Rhea" id="RHEA:16989"/>
        <dbReference type="ChEBI" id="CHEBI:15377"/>
        <dbReference type="ChEBI" id="CHEBI:43474"/>
        <dbReference type="ChEBI" id="CHEBI:57798"/>
        <dbReference type="ChEBI" id="CHEBI:58130"/>
        <dbReference type="EC" id="3.1.3.62"/>
    </reaction>
    <physiologicalReaction direction="left-to-right" evidence="12">
        <dbReference type="Rhea" id="RHEA:16990"/>
    </physiologicalReaction>
</comment>
<name>A0A9W6TBQ4_9STRA</name>
<dbReference type="InterPro" id="IPR029033">
    <property type="entry name" value="His_PPase_superfam"/>
</dbReference>
<dbReference type="OrthoDB" id="6509975at2759"/>
<evidence type="ECO:0000256" key="9">
    <source>
        <dbReference type="ARBA" id="ARBA00031642"/>
    </source>
</evidence>
<dbReference type="GO" id="GO:0016020">
    <property type="term" value="C:membrane"/>
    <property type="evidence" value="ECO:0007669"/>
    <property type="project" value="UniProtKB-SubCell"/>
</dbReference>
<evidence type="ECO:0000313" key="15">
    <source>
        <dbReference type="Proteomes" id="UP001165083"/>
    </source>
</evidence>
<proteinExistence type="inferred from homology"/>
<keyword evidence="15" id="KW-1185">Reference proteome</keyword>
<dbReference type="Gene3D" id="3.40.50.1240">
    <property type="entry name" value="Phosphoglycerate mutase-like"/>
    <property type="match status" value="1"/>
</dbReference>
<dbReference type="EC" id="3.1.3.80" evidence="3"/>
<evidence type="ECO:0000256" key="3">
    <source>
        <dbReference type="ARBA" id="ARBA00012976"/>
    </source>
</evidence>
<dbReference type="Pfam" id="PF00328">
    <property type="entry name" value="His_Phos_2"/>
    <property type="match status" value="1"/>
</dbReference>
<dbReference type="CDD" id="cd07061">
    <property type="entry name" value="HP_HAP_like"/>
    <property type="match status" value="1"/>
</dbReference>
<dbReference type="Proteomes" id="UP001165083">
    <property type="component" value="Unassembled WGS sequence"/>
</dbReference>
<evidence type="ECO:0000256" key="12">
    <source>
        <dbReference type="ARBA" id="ARBA00043691"/>
    </source>
</evidence>
<evidence type="ECO:0000256" key="8">
    <source>
        <dbReference type="ARBA" id="ARBA00023136"/>
    </source>
</evidence>
<dbReference type="GO" id="GO:0003993">
    <property type="term" value="F:acid phosphatase activity"/>
    <property type="evidence" value="ECO:0007669"/>
    <property type="project" value="TreeGrafter"/>
</dbReference>
<evidence type="ECO:0000256" key="10">
    <source>
        <dbReference type="ARBA" id="ARBA00043668"/>
    </source>
</evidence>
<evidence type="ECO:0000256" key="6">
    <source>
        <dbReference type="ARBA" id="ARBA00022729"/>
    </source>
</evidence>
<protein>
    <recommendedName>
        <fullName evidence="5">Multiple inositol polyphosphate phosphatase 1</fullName>
        <ecNumber evidence="4">3.1.3.62</ecNumber>
        <ecNumber evidence="3">3.1.3.80</ecNumber>
    </recommendedName>
    <alternativeName>
        <fullName evidence="9">2,3-bisphosphoglycerate 3-phosphatase</fullName>
    </alternativeName>
</protein>
<comment type="subcellular location">
    <subcellularLocation>
        <location evidence="1">Membrane</location>
    </subcellularLocation>
</comment>
<evidence type="ECO:0000256" key="1">
    <source>
        <dbReference type="ARBA" id="ARBA00004370"/>
    </source>
</evidence>
<sequence>MLYNVTTEWCSLVDQTFLNRLEYSEELDTFYQQGPGYKINNEISAVLLQDIYAYMKNFTMGDTTIVGNLRFAHAETTLPLMILLGYGDHTKLLASWSSSALAPTASNIDFRLYRSNTDQKYYVSVWIQEIEAPLPGCNGAMYCELSKVEEIWSYYLNDYKFEEACAV</sequence>
<comment type="catalytic activity">
    <reaction evidence="11">
        <text>1D-myo-inositol 1,2,4,5,6-pentakisphosphate + H2O = 1D-myo-inositol 1,2,5,6-tetrakisphosphate + phosphate</text>
        <dbReference type="Rhea" id="RHEA:77115"/>
        <dbReference type="ChEBI" id="CHEBI:15377"/>
        <dbReference type="ChEBI" id="CHEBI:43474"/>
        <dbReference type="ChEBI" id="CHEBI:57798"/>
        <dbReference type="ChEBI" id="CHEBI:195535"/>
        <dbReference type="EC" id="3.1.3.62"/>
    </reaction>
    <physiologicalReaction direction="left-to-right" evidence="11">
        <dbReference type="Rhea" id="RHEA:77116"/>
    </physiologicalReaction>
</comment>
<comment type="caution">
    <text evidence="14">The sequence shown here is derived from an EMBL/GenBank/DDBJ whole genome shotgun (WGS) entry which is preliminary data.</text>
</comment>
<dbReference type="GO" id="GO:0034417">
    <property type="term" value="F:bisphosphoglycerate 3-phosphatase activity"/>
    <property type="evidence" value="ECO:0007669"/>
    <property type="project" value="UniProtKB-EC"/>
</dbReference>
<evidence type="ECO:0000256" key="7">
    <source>
        <dbReference type="ARBA" id="ARBA00022801"/>
    </source>
</evidence>
<evidence type="ECO:0000256" key="11">
    <source>
        <dbReference type="ARBA" id="ARBA00043671"/>
    </source>
</evidence>
<dbReference type="PANTHER" id="PTHR20963:SF8">
    <property type="entry name" value="MULTIPLE INOSITOL POLYPHOSPHATE PHOSPHATASE 1"/>
    <property type="match status" value="1"/>
</dbReference>
<dbReference type="GO" id="GO:0052745">
    <property type="term" value="F:inositol phosphate phosphatase activity"/>
    <property type="evidence" value="ECO:0007669"/>
    <property type="project" value="TreeGrafter"/>
</dbReference>
<evidence type="ECO:0000313" key="14">
    <source>
        <dbReference type="EMBL" id="GMF09333.1"/>
    </source>
</evidence>
<comment type="catalytic activity">
    <reaction evidence="13">
        <text>(2R)-2,3-bisphosphoglycerate + H2O = (2R)-2-phosphoglycerate + phosphate</text>
        <dbReference type="Rhea" id="RHEA:27381"/>
        <dbReference type="ChEBI" id="CHEBI:15377"/>
        <dbReference type="ChEBI" id="CHEBI:43474"/>
        <dbReference type="ChEBI" id="CHEBI:58248"/>
        <dbReference type="ChEBI" id="CHEBI:58289"/>
        <dbReference type="EC" id="3.1.3.80"/>
    </reaction>
    <physiologicalReaction direction="left-to-right" evidence="13">
        <dbReference type="Rhea" id="RHEA:27382"/>
    </physiologicalReaction>
</comment>
<keyword evidence="6" id="KW-0732">Signal</keyword>
<dbReference type="AlphaFoldDB" id="A0A9W6TBQ4"/>
<reference evidence="14" key="1">
    <citation type="submission" date="2023-04" db="EMBL/GenBank/DDBJ databases">
        <title>Phytophthora lilii NBRC 32176.</title>
        <authorList>
            <person name="Ichikawa N."/>
            <person name="Sato H."/>
            <person name="Tonouchi N."/>
        </authorList>
    </citation>
    <scope>NUCLEOTIDE SEQUENCE</scope>
    <source>
        <strain evidence="14">NBRC 32176</strain>
    </source>
</reference>
<accession>A0A9W6TBQ4</accession>
<dbReference type="PANTHER" id="PTHR20963">
    <property type="entry name" value="MULTIPLE INOSITOL POLYPHOSPHATE PHOSPHATASE-RELATED"/>
    <property type="match status" value="1"/>
</dbReference>
<gene>
    <name evidence="14" type="ORF">Plil01_000024400</name>
</gene>